<sequence>MEMEEEGHGFVPRFRHAALVGLATMSLAIDIALAMSDDDLPPAGLHSRGAFYSIALTGAFLAGTAGLLAAVWVSNNPCCASCARRRAVGRNLVCASIGSLAIVVGLFVASLPR</sequence>
<dbReference type="Proteomes" id="UP001497457">
    <property type="component" value="Chromosome 18b"/>
</dbReference>
<evidence type="ECO:0000313" key="3">
    <source>
        <dbReference type="EMBL" id="CAM0148083.1"/>
    </source>
</evidence>
<reference evidence="3 4" key="1">
    <citation type="submission" date="2024-10" db="EMBL/GenBank/DDBJ databases">
        <authorList>
            <person name="Ryan C."/>
        </authorList>
    </citation>
    <scope>NUCLEOTIDE SEQUENCE [LARGE SCALE GENOMIC DNA]</scope>
</reference>
<keyword evidence="4" id="KW-1185">Reference proteome</keyword>
<feature type="transmembrane region" description="Helical" evidence="1">
    <location>
        <begin position="92"/>
        <end position="111"/>
    </location>
</feature>
<gene>
    <name evidence="3" type="ORF">URODEC1_LOCUS121431</name>
    <name evidence="2" type="ORF">URODEC1_LOCUS42942</name>
</gene>
<dbReference type="Pfam" id="PF12442">
    <property type="entry name" value="DUF3681"/>
    <property type="match status" value="1"/>
</dbReference>
<keyword evidence="1" id="KW-1133">Transmembrane helix</keyword>
<dbReference type="PANTHER" id="PTHR33530:SF4">
    <property type="entry name" value="OS01G0145800 PROTEIN"/>
    <property type="match status" value="1"/>
</dbReference>
<dbReference type="InterPro" id="IPR022149">
    <property type="entry name" value="DUF3681"/>
</dbReference>
<dbReference type="EMBL" id="OZ075128">
    <property type="protein sequence ID" value="CAL4958128.1"/>
    <property type="molecule type" value="Genomic_DNA"/>
</dbReference>
<dbReference type="EMBL" id="CAXIPR030001199">
    <property type="protein sequence ID" value="CAM0148083.1"/>
    <property type="molecule type" value="Genomic_DNA"/>
</dbReference>
<name>A0ABC9H174_9POAL</name>
<evidence type="ECO:0000313" key="4">
    <source>
        <dbReference type="Proteomes" id="UP001497457"/>
    </source>
</evidence>
<keyword evidence="1" id="KW-0812">Transmembrane</keyword>
<proteinExistence type="predicted"/>
<evidence type="ECO:0000256" key="1">
    <source>
        <dbReference type="SAM" id="Phobius"/>
    </source>
</evidence>
<dbReference type="Proteomes" id="UP001497457">
    <property type="component" value="Unassembled WGS sequence"/>
</dbReference>
<evidence type="ECO:0000313" key="2">
    <source>
        <dbReference type="EMBL" id="CAL4958128.1"/>
    </source>
</evidence>
<dbReference type="PANTHER" id="PTHR33530">
    <property type="entry name" value="OS01G0147100 PROTEIN"/>
    <property type="match status" value="1"/>
</dbReference>
<dbReference type="AlphaFoldDB" id="A0ABC9H174"/>
<accession>A0ABC9H174</accession>
<keyword evidence="1" id="KW-0472">Membrane</keyword>
<organism evidence="3 4">
    <name type="scientific">Urochloa decumbens</name>
    <dbReference type="NCBI Taxonomy" id="240449"/>
    <lineage>
        <taxon>Eukaryota</taxon>
        <taxon>Viridiplantae</taxon>
        <taxon>Streptophyta</taxon>
        <taxon>Embryophyta</taxon>
        <taxon>Tracheophyta</taxon>
        <taxon>Spermatophyta</taxon>
        <taxon>Magnoliopsida</taxon>
        <taxon>Liliopsida</taxon>
        <taxon>Poales</taxon>
        <taxon>Poaceae</taxon>
        <taxon>PACMAD clade</taxon>
        <taxon>Panicoideae</taxon>
        <taxon>Panicodae</taxon>
        <taxon>Paniceae</taxon>
        <taxon>Melinidinae</taxon>
        <taxon>Urochloa</taxon>
    </lineage>
</organism>
<feature type="transmembrane region" description="Helical" evidence="1">
    <location>
        <begin position="50"/>
        <end position="72"/>
    </location>
</feature>
<protein>
    <submittedName>
        <fullName evidence="3">Uncharacterized protein</fullName>
    </submittedName>
</protein>